<dbReference type="Proteomes" id="UP001210380">
    <property type="component" value="Unassembled WGS sequence"/>
</dbReference>
<protein>
    <submittedName>
        <fullName evidence="5">GAF and ANTAR domain-containing protein</fullName>
    </submittedName>
</protein>
<keyword evidence="1" id="KW-0805">Transcription regulation</keyword>
<dbReference type="InterPro" id="IPR036388">
    <property type="entry name" value="WH-like_DNA-bd_sf"/>
</dbReference>
<reference evidence="5 6" key="1">
    <citation type="submission" date="2022-11" db="EMBL/GenBank/DDBJ databases">
        <title>Draft genome sequence of Saccharopolyspora sp. WRP15-2 isolated from rhizosphere soils of wild rice in Thailand.</title>
        <authorList>
            <person name="Duangmal K."/>
            <person name="Kammanee S."/>
            <person name="Muangham S."/>
        </authorList>
    </citation>
    <scope>NUCLEOTIDE SEQUENCE [LARGE SCALE GENOMIC DNA]</scope>
    <source>
        <strain evidence="5 6">WRP15-2</strain>
    </source>
</reference>
<evidence type="ECO:0000259" key="3">
    <source>
        <dbReference type="SMART" id="SM00065"/>
    </source>
</evidence>
<dbReference type="InterPro" id="IPR003018">
    <property type="entry name" value="GAF"/>
</dbReference>
<keyword evidence="6" id="KW-1185">Reference proteome</keyword>
<dbReference type="SMART" id="SM00065">
    <property type="entry name" value="GAF"/>
    <property type="match status" value="1"/>
</dbReference>
<sequence length="242" mass="25365">MAVDRIRLAEGLAAIVADVPGQEGLPERLCHACLAALPVDGVGLSLMTNEHAGGRMLLGATDAAGSKIEELQFSLGEGPCVTAFSEARPVLVPDVTTDEVRLRWPAFAEQVAAAGVGSLFAFPLQVGAIGIGVLDCHRIRTGPLEEVTEALVVATAVTAALLDHQARVLSAAEVKPELIDLSWRDHAAVHQATGMVSSQLSVPTDTALARLRAHAFCEGRPLKDVAADVVARRLRFSEEDGG</sequence>
<evidence type="ECO:0000313" key="6">
    <source>
        <dbReference type="Proteomes" id="UP001210380"/>
    </source>
</evidence>
<dbReference type="Gene3D" id="1.10.10.10">
    <property type="entry name" value="Winged helix-like DNA-binding domain superfamily/Winged helix DNA-binding domain"/>
    <property type="match status" value="1"/>
</dbReference>
<dbReference type="InterPro" id="IPR005561">
    <property type="entry name" value="ANTAR"/>
</dbReference>
<comment type="caution">
    <text evidence="5">The sequence shown here is derived from an EMBL/GenBank/DDBJ whole genome shotgun (WGS) entry which is preliminary data.</text>
</comment>
<dbReference type="SUPFAM" id="SSF55781">
    <property type="entry name" value="GAF domain-like"/>
    <property type="match status" value="1"/>
</dbReference>
<proteinExistence type="predicted"/>
<dbReference type="Pfam" id="PF01590">
    <property type="entry name" value="GAF"/>
    <property type="match status" value="1"/>
</dbReference>
<dbReference type="RefSeq" id="WP_270946480.1">
    <property type="nucleotide sequence ID" value="NZ_JAQGLA010000001.1"/>
</dbReference>
<evidence type="ECO:0000256" key="1">
    <source>
        <dbReference type="ARBA" id="ARBA00023015"/>
    </source>
</evidence>
<evidence type="ECO:0000256" key="2">
    <source>
        <dbReference type="ARBA" id="ARBA00023163"/>
    </source>
</evidence>
<feature type="domain" description="ANTAR" evidence="4">
    <location>
        <begin position="160"/>
        <end position="230"/>
    </location>
</feature>
<accession>A0ABT4US66</accession>
<dbReference type="Pfam" id="PF03861">
    <property type="entry name" value="ANTAR"/>
    <property type="match status" value="1"/>
</dbReference>
<name>A0ABT4US66_9PSEU</name>
<dbReference type="SMART" id="SM01012">
    <property type="entry name" value="ANTAR"/>
    <property type="match status" value="1"/>
</dbReference>
<evidence type="ECO:0000313" key="5">
    <source>
        <dbReference type="EMBL" id="MDA3623912.1"/>
    </source>
</evidence>
<evidence type="ECO:0000259" key="4">
    <source>
        <dbReference type="SMART" id="SM01012"/>
    </source>
</evidence>
<keyword evidence="2" id="KW-0804">Transcription</keyword>
<organism evidence="5 6">
    <name type="scientific">Saccharopolyspora oryzae</name>
    <dbReference type="NCBI Taxonomy" id="2997343"/>
    <lineage>
        <taxon>Bacteria</taxon>
        <taxon>Bacillati</taxon>
        <taxon>Actinomycetota</taxon>
        <taxon>Actinomycetes</taxon>
        <taxon>Pseudonocardiales</taxon>
        <taxon>Pseudonocardiaceae</taxon>
        <taxon>Saccharopolyspora</taxon>
    </lineage>
</organism>
<feature type="domain" description="GAF" evidence="3">
    <location>
        <begin position="7"/>
        <end position="173"/>
    </location>
</feature>
<dbReference type="Gene3D" id="3.30.450.40">
    <property type="match status" value="1"/>
</dbReference>
<dbReference type="EMBL" id="JAQGLA010000001">
    <property type="protein sequence ID" value="MDA3623912.1"/>
    <property type="molecule type" value="Genomic_DNA"/>
</dbReference>
<gene>
    <name evidence="5" type="ORF">OU415_00610</name>
</gene>
<dbReference type="InterPro" id="IPR029016">
    <property type="entry name" value="GAF-like_dom_sf"/>
</dbReference>